<keyword evidence="5" id="KW-0349">Heme</keyword>
<evidence type="ECO:0000256" key="3">
    <source>
        <dbReference type="ARBA" id="ARBA00022448"/>
    </source>
</evidence>
<sequence>MELNEFFYQHYWWLLIAVLGALLVFLLFVQGGQTLISTIGKKPIEKTMLVNSLGRKWEFTFTTLVVFGGAFFASFPLFYSTSFGGAYWLWMAILFSFIIQAVSYEYRSKKGNFLGTKVYDAFLVINGFVGIILLGVAVATFFNGADFKVDKENLLNVGMPVISTWQNPTHGLEAIIDWRNLLLGVAVFFLARVQASLYFINNIDDPIIYSRCRKQVLYNAVPFLIFFLAFVGVLLTKTGYEFASSTESTIYVRPFKYFFNLIEMPWVLGLFLIGVVGVLYAIIRSYFGKGQWKYGIWFSGIGTVLVVLSLFFLAGYNNTPYYPSATDMQSSLTIYNSSSSLFTLQVMSVVSLLIPFVLAYIFYAWRAMDRKPITEQEMESGDHKY</sequence>
<keyword evidence="11 12" id="KW-0472">Membrane</keyword>
<feature type="transmembrane region" description="Helical" evidence="12">
    <location>
        <begin position="216"/>
        <end position="235"/>
    </location>
</feature>
<dbReference type="PANTHER" id="PTHR43141">
    <property type="entry name" value="CYTOCHROME BD2 SUBUNIT II"/>
    <property type="match status" value="1"/>
</dbReference>
<evidence type="ECO:0000256" key="8">
    <source>
        <dbReference type="ARBA" id="ARBA00022982"/>
    </source>
</evidence>
<evidence type="ECO:0000256" key="6">
    <source>
        <dbReference type="ARBA" id="ARBA00022692"/>
    </source>
</evidence>
<feature type="transmembrane region" description="Helical" evidence="12">
    <location>
        <begin position="57"/>
        <end position="79"/>
    </location>
</feature>
<keyword evidence="8" id="KW-0249">Electron transport</keyword>
<evidence type="ECO:0000256" key="5">
    <source>
        <dbReference type="ARBA" id="ARBA00022617"/>
    </source>
</evidence>
<evidence type="ECO:0000256" key="11">
    <source>
        <dbReference type="ARBA" id="ARBA00023136"/>
    </source>
</evidence>
<keyword evidence="14" id="KW-1185">Reference proteome</keyword>
<feature type="transmembrane region" description="Helical" evidence="12">
    <location>
        <begin position="342"/>
        <end position="363"/>
    </location>
</feature>
<protein>
    <submittedName>
        <fullName evidence="13">Cytochrome d ubiquinol oxidase subunit II</fullName>
    </submittedName>
</protein>
<evidence type="ECO:0000256" key="10">
    <source>
        <dbReference type="ARBA" id="ARBA00023004"/>
    </source>
</evidence>
<feature type="transmembrane region" description="Helical" evidence="12">
    <location>
        <begin position="181"/>
        <end position="200"/>
    </location>
</feature>
<gene>
    <name evidence="13" type="primary">cydB</name>
    <name evidence="13" type="ORF">NMU02_03760</name>
</gene>
<keyword evidence="6 12" id="KW-0812">Transmembrane</keyword>
<dbReference type="PANTHER" id="PTHR43141:SF5">
    <property type="entry name" value="CYTOCHROME BD-I UBIQUINOL OXIDASE SUBUNIT 2"/>
    <property type="match status" value="1"/>
</dbReference>
<evidence type="ECO:0000256" key="7">
    <source>
        <dbReference type="ARBA" id="ARBA00022723"/>
    </source>
</evidence>
<evidence type="ECO:0000256" key="9">
    <source>
        <dbReference type="ARBA" id="ARBA00022989"/>
    </source>
</evidence>
<dbReference type="RefSeq" id="WP_255025916.1">
    <property type="nucleotide sequence ID" value="NZ_JANDHW010000003.1"/>
</dbReference>
<keyword evidence="9 12" id="KW-1133">Transmembrane helix</keyword>
<proteinExistence type="inferred from homology"/>
<feature type="transmembrane region" description="Helical" evidence="12">
    <location>
        <begin position="85"/>
        <end position="106"/>
    </location>
</feature>
<accession>A0ABT1MEZ5</accession>
<dbReference type="Proteomes" id="UP001205603">
    <property type="component" value="Unassembled WGS sequence"/>
</dbReference>
<dbReference type="Pfam" id="PF02322">
    <property type="entry name" value="Cyt_bd_oxida_II"/>
    <property type="match status" value="1"/>
</dbReference>
<evidence type="ECO:0000313" key="13">
    <source>
        <dbReference type="EMBL" id="MCP9611205.1"/>
    </source>
</evidence>
<feature type="transmembrane region" description="Helical" evidence="12">
    <location>
        <begin position="264"/>
        <end position="283"/>
    </location>
</feature>
<keyword evidence="4" id="KW-1003">Cell membrane</keyword>
<dbReference type="InterPro" id="IPR003317">
    <property type="entry name" value="Cyt-d_oxidase_su2"/>
</dbReference>
<evidence type="ECO:0000256" key="4">
    <source>
        <dbReference type="ARBA" id="ARBA00022475"/>
    </source>
</evidence>
<evidence type="ECO:0000313" key="14">
    <source>
        <dbReference type="Proteomes" id="UP001205603"/>
    </source>
</evidence>
<evidence type="ECO:0000256" key="1">
    <source>
        <dbReference type="ARBA" id="ARBA00004651"/>
    </source>
</evidence>
<feature type="transmembrane region" description="Helical" evidence="12">
    <location>
        <begin position="12"/>
        <end position="36"/>
    </location>
</feature>
<comment type="caution">
    <text evidence="13">The sequence shown here is derived from an EMBL/GenBank/DDBJ whole genome shotgun (WGS) entry which is preliminary data.</text>
</comment>
<reference evidence="13 14" key="1">
    <citation type="submission" date="2022-07" db="EMBL/GenBank/DDBJ databases">
        <title>Fecal culturing of patients with breast cancer.</title>
        <authorList>
            <person name="Teng N.M.Y."/>
            <person name="Kiu R."/>
            <person name="Evans R."/>
            <person name="Baker D.J."/>
            <person name="Zenner C."/>
            <person name="Robinson S.D."/>
            <person name="Hall L.J."/>
        </authorList>
    </citation>
    <scope>NUCLEOTIDE SEQUENCE [LARGE SCALE GENOMIC DNA]</scope>
    <source>
        <strain evidence="13 14">LH1063</strain>
    </source>
</reference>
<evidence type="ECO:0000256" key="12">
    <source>
        <dbReference type="SAM" id="Phobius"/>
    </source>
</evidence>
<keyword evidence="7" id="KW-0479">Metal-binding</keyword>
<name>A0ABT1MEZ5_9BACT</name>
<evidence type="ECO:0000256" key="2">
    <source>
        <dbReference type="ARBA" id="ARBA00007543"/>
    </source>
</evidence>
<dbReference type="EMBL" id="JANDHW010000003">
    <property type="protein sequence ID" value="MCP9611205.1"/>
    <property type="molecule type" value="Genomic_DNA"/>
</dbReference>
<comment type="similarity">
    <text evidence="2">Belongs to the cytochrome ubiquinol oxidase subunit 2 family.</text>
</comment>
<dbReference type="NCBIfam" id="TIGR00203">
    <property type="entry name" value="cydB"/>
    <property type="match status" value="1"/>
</dbReference>
<keyword evidence="3" id="KW-0813">Transport</keyword>
<organism evidence="13 14">
    <name type="scientific">Coprobacter tertius</name>
    <dbReference type="NCBI Taxonomy" id="2944915"/>
    <lineage>
        <taxon>Bacteria</taxon>
        <taxon>Pseudomonadati</taxon>
        <taxon>Bacteroidota</taxon>
        <taxon>Bacteroidia</taxon>
        <taxon>Bacteroidales</taxon>
        <taxon>Barnesiellaceae</taxon>
        <taxon>Coprobacter</taxon>
    </lineage>
</organism>
<feature type="transmembrane region" description="Helical" evidence="12">
    <location>
        <begin position="295"/>
        <end position="316"/>
    </location>
</feature>
<keyword evidence="10" id="KW-0408">Iron</keyword>
<feature type="transmembrane region" description="Helical" evidence="12">
    <location>
        <begin position="118"/>
        <end position="142"/>
    </location>
</feature>
<comment type="subcellular location">
    <subcellularLocation>
        <location evidence="1">Cell membrane</location>
        <topology evidence="1">Multi-pass membrane protein</topology>
    </subcellularLocation>
</comment>